<proteinExistence type="predicted"/>
<dbReference type="AlphaFoldDB" id="A0ABD2XKF1"/>
<dbReference type="Proteomes" id="UP001627154">
    <property type="component" value="Unassembled WGS sequence"/>
</dbReference>
<protein>
    <submittedName>
        <fullName evidence="2">Uncharacterized protein</fullName>
    </submittedName>
</protein>
<feature type="compositionally biased region" description="Acidic residues" evidence="1">
    <location>
        <begin position="427"/>
        <end position="437"/>
    </location>
</feature>
<accession>A0ABD2XKF1</accession>
<evidence type="ECO:0000313" key="3">
    <source>
        <dbReference type="Proteomes" id="UP001627154"/>
    </source>
</evidence>
<name>A0ABD2XKF1_9HYME</name>
<keyword evidence="3" id="KW-1185">Reference proteome</keyword>
<gene>
    <name evidence="2" type="ORF">TKK_001213</name>
</gene>
<evidence type="ECO:0000256" key="1">
    <source>
        <dbReference type="SAM" id="MobiDB-lite"/>
    </source>
</evidence>
<feature type="region of interest" description="Disordered" evidence="1">
    <location>
        <begin position="409"/>
        <end position="437"/>
    </location>
</feature>
<dbReference type="EMBL" id="JBJJXI010000019">
    <property type="protein sequence ID" value="KAL3405765.1"/>
    <property type="molecule type" value="Genomic_DNA"/>
</dbReference>
<organism evidence="2 3">
    <name type="scientific">Trichogramma kaykai</name>
    <dbReference type="NCBI Taxonomy" id="54128"/>
    <lineage>
        <taxon>Eukaryota</taxon>
        <taxon>Metazoa</taxon>
        <taxon>Ecdysozoa</taxon>
        <taxon>Arthropoda</taxon>
        <taxon>Hexapoda</taxon>
        <taxon>Insecta</taxon>
        <taxon>Pterygota</taxon>
        <taxon>Neoptera</taxon>
        <taxon>Endopterygota</taxon>
        <taxon>Hymenoptera</taxon>
        <taxon>Apocrita</taxon>
        <taxon>Proctotrupomorpha</taxon>
        <taxon>Chalcidoidea</taxon>
        <taxon>Trichogrammatidae</taxon>
        <taxon>Trichogramma</taxon>
    </lineage>
</organism>
<sequence>MVNGSNAMRTSTRRALAAAAVALYRLALDGGSGSGSGLCSMLYIYSVRREKLSCHEQIRVLVLETIFLSWCFAALHTHTHTHTATHACRRIRTPVTEHPCARSSAWITTSRTKLYVYIIAHRGTALYTFGRLSWVQHQHHRTRRKFATSVHIVRVYVRRRPPSSRETARDIRPVRDHQRSRITPYYCRRARARPIKHKRCARDRSKLHQTRISIGGCVHINYKRWSSPKTNSALYIFVENYVTINQASHAAATAMDDGYFTSLGNELVPRSAAHKTGHLTVALIDAIYAPCTARTRVYKRVSSSSPQQQQQQTLLLLCIIYAKQDTWLSPRRLGFDSRYRNFLLMKFSIFTFKNLYDSSSENHFYRFLSQGLSTCAEVTICNLRQAARILRREAVARATGRMQVTRSWIHRERGTRRGQRRGAAAPNDDDDDDKGTF</sequence>
<evidence type="ECO:0000313" key="2">
    <source>
        <dbReference type="EMBL" id="KAL3405765.1"/>
    </source>
</evidence>
<comment type="caution">
    <text evidence="2">The sequence shown here is derived from an EMBL/GenBank/DDBJ whole genome shotgun (WGS) entry which is preliminary data.</text>
</comment>
<reference evidence="2 3" key="1">
    <citation type="journal article" date="2024" name="bioRxiv">
        <title>A reference genome for Trichogramma kaykai: A tiny desert-dwelling parasitoid wasp with competing sex-ratio distorters.</title>
        <authorList>
            <person name="Culotta J."/>
            <person name="Lindsey A.R."/>
        </authorList>
    </citation>
    <scope>NUCLEOTIDE SEQUENCE [LARGE SCALE GENOMIC DNA]</scope>
    <source>
        <strain evidence="2 3">KSX58</strain>
    </source>
</reference>